<dbReference type="Proteomes" id="UP000463939">
    <property type="component" value="Chromosome"/>
</dbReference>
<keyword evidence="1" id="KW-1133">Transmembrane helix</keyword>
<evidence type="ECO:0000313" key="2">
    <source>
        <dbReference type="EMBL" id="BBP00557.1"/>
    </source>
</evidence>
<dbReference type="EMBL" id="AP021881">
    <property type="protein sequence ID" value="BBP00557.1"/>
    <property type="molecule type" value="Genomic_DNA"/>
</dbReference>
<accession>A0A809SDG3</accession>
<dbReference type="KEGG" id="sniv:SFSGTM_12650"/>
<sequence length="181" mass="20938">MTLFGFEIQINPSLRTNPLTLVFLGLILIMFYTTMTGSGYFANYRFGDSIIPKESQLVRSGPYFMQVVNVPHRGAWIRFKPVAAGVGYMQRIINFNNPDERSISSLVDKLHNQPVAYLWLYPDNPLRQVWKVDINQYNVLSYDRAIFVYRIDSDPLQGLIETVGFFVMFLLSMLSIECVYK</sequence>
<protein>
    <submittedName>
        <fullName evidence="2">Uncharacterized protein</fullName>
    </submittedName>
</protein>
<gene>
    <name evidence="2" type="ORF">SFSGTM_12650</name>
</gene>
<keyword evidence="1" id="KW-0472">Membrane</keyword>
<proteinExistence type="predicted"/>
<feature type="transmembrane region" description="Helical" evidence="1">
    <location>
        <begin position="21"/>
        <end position="42"/>
    </location>
</feature>
<evidence type="ECO:0000313" key="3">
    <source>
        <dbReference type="Proteomes" id="UP000463939"/>
    </source>
</evidence>
<dbReference type="AlphaFoldDB" id="A0A809SDG3"/>
<keyword evidence="3" id="KW-1185">Reference proteome</keyword>
<keyword evidence="1" id="KW-0812">Transmembrane</keyword>
<reference evidence="3" key="1">
    <citation type="submission" date="2019-11" db="EMBL/GenBank/DDBJ databases">
        <title>Isolation and characterization of a novel species in the genus Sulfuriferula.</title>
        <authorList>
            <person name="Mochizuki J."/>
            <person name="Kojima H."/>
            <person name="Fukui M."/>
        </authorList>
    </citation>
    <scope>NUCLEOTIDE SEQUENCE [LARGE SCALE GENOMIC DNA]</scope>
    <source>
        <strain evidence="3">SGTM</strain>
    </source>
</reference>
<dbReference type="RefSeq" id="WP_162084473.1">
    <property type="nucleotide sequence ID" value="NZ_AP021881.1"/>
</dbReference>
<feature type="transmembrane region" description="Helical" evidence="1">
    <location>
        <begin position="159"/>
        <end position="180"/>
    </location>
</feature>
<evidence type="ECO:0000256" key="1">
    <source>
        <dbReference type="SAM" id="Phobius"/>
    </source>
</evidence>
<name>A0A809SDG3_9PROT</name>
<organism evidence="2 3">
    <name type="scientific">Sulfuriferula nivalis</name>
    <dbReference type="NCBI Taxonomy" id="2675298"/>
    <lineage>
        <taxon>Bacteria</taxon>
        <taxon>Pseudomonadati</taxon>
        <taxon>Pseudomonadota</taxon>
        <taxon>Betaproteobacteria</taxon>
        <taxon>Nitrosomonadales</taxon>
        <taxon>Sulfuricellaceae</taxon>
        <taxon>Sulfuriferula</taxon>
    </lineage>
</organism>